<feature type="transmembrane region" description="Helical" evidence="1">
    <location>
        <begin position="21"/>
        <end position="40"/>
    </location>
</feature>
<keyword evidence="1" id="KW-0472">Membrane</keyword>
<feature type="transmembrane region" description="Helical" evidence="1">
    <location>
        <begin position="60"/>
        <end position="78"/>
    </location>
</feature>
<keyword evidence="1" id="KW-0812">Transmembrane</keyword>
<dbReference type="Proteomes" id="UP000824140">
    <property type="component" value="Unassembled WGS sequence"/>
</dbReference>
<feature type="transmembrane region" description="Helical" evidence="1">
    <location>
        <begin position="117"/>
        <end position="140"/>
    </location>
</feature>
<reference evidence="2" key="1">
    <citation type="submission" date="2020-10" db="EMBL/GenBank/DDBJ databases">
        <authorList>
            <person name="Gilroy R."/>
        </authorList>
    </citation>
    <scope>NUCLEOTIDE SEQUENCE</scope>
    <source>
        <strain evidence="2">13766</strain>
    </source>
</reference>
<reference evidence="2" key="2">
    <citation type="journal article" date="2021" name="PeerJ">
        <title>Extensive microbial diversity within the chicken gut microbiome revealed by metagenomics and culture.</title>
        <authorList>
            <person name="Gilroy R."/>
            <person name="Ravi A."/>
            <person name="Getino M."/>
            <person name="Pursley I."/>
            <person name="Horton D.L."/>
            <person name="Alikhan N.F."/>
            <person name="Baker D."/>
            <person name="Gharbi K."/>
            <person name="Hall N."/>
            <person name="Watson M."/>
            <person name="Adriaenssens E.M."/>
            <person name="Foster-Nyarko E."/>
            <person name="Jarju S."/>
            <person name="Secka A."/>
            <person name="Antonio M."/>
            <person name="Oren A."/>
            <person name="Chaudhuri R.R."/>
            <person name="La Ragione R."/>
            <person name="Hildebrand F."/>
            <person name="Pallen M.J."/>
        </authorList>
    </citation>
    <scope>NUCLEOTIDE SEQUENCE</scope>
    <source>
        <strain evidence="2">13766</strain>
    </source>
</reference>
<keyword evidence="1" id="KW-1133">Transmembrane helix</keyword>
<gene>
    <name evidence="2" type="ORF">IAA84_13075</name>
</gene>
<dbReference type="AlphaFoldDB" id="A0A9D1K720"/>
<feature type="transmembrane region" description="Helical" evidence="1">
    <location>
        <begin position="199"/>
        <end position="216"/>
    </location>
</feature>
<sequence length="261" mass="28881">MNGVRLYFRYIRLHFLSQLQYTLWPMALLATALFVATDPLDALLMFDRFGAIGEWTASRILLMYGMALFAFGLAELFARGLDFFPQLVRGGEFDRMLLRPRSLLLQSMATRFHLNRLARVIGGLALLIVSLRAQGVALGVMDLAMLALAILGGILFYVGAFLLAAGVAFFTIASVEWVNVLTNGSYQALKVPPQYLPPWLRGAITFVFPILAYAYYPASAICGWGEPYALGFAALPAGAAFFALCYAFWRFGVRHYKSTGS</sequence>
<feature type="transmembrane region" description="Helical" evidence="1">
    <location>
        <begin position="146"/>
        <end position="178"/>
    </location>
</feature>
<feature type="transmembrane region" description="Helical" evidence="1">
    <location>
        <begin position="228"/>
        <end position="249"/>
    </location>
</feature>
<dbReference type="Pfam" id="PF06182">
    <property type="entry name" value="ABC2_membrane_6"/>
    <property type="match status" value="1"/>
</dbReference>
<organism evidence="2 3">
    <name type="scientific">Candidatus Alectryocaccomicrobium excrementavium</name>
    <dbReference type="NCBI Taxonomy" id="2840668"/>
    <lineage>
        <taxon>Bacteria</taxon>
        <taxon>Bacillati</taxon>
        <taxon>Bacillota</taxon>
        <taxon>Clostridia</taxon>
        <taxon>Candidatus Alectryocaccomicrobium</taxon>
    </lineage>
</organism>
<comment type="caution">
    <text evidence="2">The sequence shown here is derived from an EMBL/GenBank/DDBJ whole genome shotgun (WGS) entry which is preliminary data.</text>
</comment>
<name>A0A9D1K720_9FIRM</name>
<accession>A0A9D1K720</accession>
<protein>
    <submittedName>
        <fullName evidence="2">ABC-2 family transporter protein</fullName>
    </submittedName>
</protein>
<dbReference type="PANTHER" id="PTHR36833:SF1">
    <property type="entry name" value="INTEGRAL MEMBRANE TRANSPORT PROTEIN"/>
    <property type="match status" value="1"/>
</dbReference>
<evidence type="ECO:0000256" key="1">
    <source>
        <dbReference type="SAM" id="Phobius"/>
    </source>
</evidence>
<dbReference type="EMBL" id="DVJN01000249">
    <property type="protein sequence ID" value="HIS93941.1"/>
    <property type="molecule type" value="Genomic_DNA"/>
</dbReference>
<dbReference type="PANTHER" id="PTHR36833">
    <property type="entry name" value="SLR0610 PROTEIN-RELATED"/>
    <property type="match status" value="1"/>
</dbReference>
<evidence type="ECO:0000313" key="3">
    <source>
        <dbReference type="Proteomes" id="UP000824140"/>
    </source>
</evidence>
<dbReference type="InterPro" id="IPR010390">
    <property type="entry name" value="ABC-2_transporter-like"/>
</dbReference>
<evidence type="ECO:0000313" key="2">
    <source>
        <dbReference type="EMBL" id="HIS93941.1"/>
    </source>
</evidence>
<proteinExistence type="predicted"/>